<dbReference type="InterPro" id="IPR044920">
    <property type="entry name" value="MnmG_C_subdom_sf"/>
</dbReference>
<organism evidence="1 2">
    <name type="scientific">Megaselia scalaris</name>
    <name type="common">Humpbacked fly</name>
    <name type="synonym">Phora scalaris</name>
    <dbReference type="NCBI Taxonomy" id="36166"/>
    <lineage>
        <taxon>Eukaryota</taxon>
        <taxon>Metazoa</taxon>
        <taxon>Ecdysozoa</taxon>
        <taxon>Arthropoda</taxon>
        <taxon>Hexapoda</taxon>
        <taxon>Insecta</taxon>
        <taxon>Pterygota</taxon>
        <taxon>Neoptera</taxon>
        <taxon>Endopterygota</taxon>
        <taxon>Diptera</taxon>
        <taxon>Brachycera</taxon>
        <taxon>Muscomorpha</taxon>
        <taxon>Platypezoidea</taxon>
        <taxon>Phoridae</taxon>
        <taxon>Megaseliini</taxon>
        <taxon>Megaselia</taxon>
    </lineage>
</organism>
<dbReference type="EMBL" id="CAQQ02197669">
    <property type="status" value="NOT_ANNOTATED_CDS"/>
    <property type="molecule type" value="Genomic_DNA"/>
</dbReference>
<dbReference type="EnsemblMetazoa" id="MESCA010294-RA">
    <property type="protein sequence ID" value="MESCA010294-PA"/>
    <property type="gene ID" value="MESCA010294"/>
</dbReference>
<dbReference type="EMBL" id="CAQQ02197670">
    <property type="status" value="NOT_ANNOTATED_CDS"/>
    <property type="molecule type" value="Genomic_DNA"/>
</dbReference>
<protein>
    <submittedName>
        <fullName evidence="1">Uncharacterized protein</fullName>
    </submittedName>
</protein>
<evidence type="ECO:0000313" key="1">
    <source>
        <dbReference type="EnsemblMetazoa" id="MESCA010294-PA"/>
    </source>
</evidence>
<dbReference type="Gene3D" id="1.10.150.570">
    <property type="entry name" value="GidA associated domain, C-terminal subdomain"/>
    <property type="match status" value="1"/>
</dbReference>
<evidence type="ECO:0000313" key="2">
    <source>
        <dbReference type="Proteomes" id="UP000015102"/>
    </source>
</evidence>
<dbReference type="AlphaFoldDB" id="T1H261"/>
<reference evidence="2" key="1">
    <citation type="submission" date="2013-02" db="EMBL/GenBank/DDBJ databases">
        <authorList>
            <person name="Hughes D."/>
        </authorList>
    </citation>
    <scope>NUCLEOTIDE SEQUENCE</scope>
    <source>
        <strain>Durham</strain>
        <strain evidence="2">NC isolate 2 -- Noor lab</strain>
    </source>
</reference>
<dbReference type="Proteomes" id="UP000015102">
    <property type="component" value="Unassembled WGS sequence"/>
</dbReference>
<proteinExistence type="predicted"/>
<reference evidence="1" key="2">
    <citation type="submission" date="2015-06" db="UniProtKB">
        <authorList>
            <consortium name="EnsemblMetazoa"/>
        </authorList>
    </citation>
    <scope>IDENTIFICATION</scope>
</reference>
<sequence length="69" mass="7792">MLKFTRKLFLGQSSNSGVLKRFRCSISSYDVIIAAASRIQGVTPSTVVRLLKFIKSDKIDNTPHSYRED</sequence>
<name>T1H261_MEGSC</name>
<dbReference type="HOGENOM" id="CLU_2778774_0_0_1"/>
<keyword evidence="2" id="KW-1185">Reference proteome</keyword>
<accession>T1H261</accession>